<evidence type="ECO:0000259" key="11">
    <source>
        <dbReference type="Pfam" id="PF13954"/>
    </source>
</evidence>
<keyword evidence="7" id="KW-0732">Signal</keyword>
<comment type="subcellular location">
    <subcellularLocation>
        <location evidence="1">Cell outer membrane</location>
        <topology evidence="1">Multi-pass membrane protein</topology>
    </subcellularLocation>
</comment>
<dbReference type="InterPro" id="IPR025949">
    <property type="entry name" value="PapC-like_C"/>
</dbReference>
<dbReference type="RefSeq" id="WP_196563541.1">
    <property type="nucleotide sequence ID" value="NZ_JADSJR010000003.1"/>
</dbReference>
<dbReference type="GO" id="GO:0009279">
    <property type="term" value="C:cell outer membrane"/>
    <property type="evidence" value="ECO:0007669"/>
    <property type="project" value="UniProtKB-SubCell"/>
</dbReference>
<keyword evidence="9" id="KW-0998">Cell outer membrane</keyword>
<dbReference type="Gene3D" id="3.10.20.410">
    <property type="match status" value="1"/>
</dbReference>
<organism evidence="12 13">
    <name type="scientific">Proteus terrae subsp. cibarius</name>
    <dbReference type="NCBI Taxonomy" id="626774"/>
    <lineage>
        <taxon>Bacteria</taxon>
        <taxon>Pseudomonadati</taxon>
        <taxon>Pseudomonadota</taxon>
        <taxon>Gammaproteobacteria</taxon>
        <taxon>Enterobacterales</taxon>
        <taxon>Morganellaceae</taxon>
        <taxon>Proteus</taxon>
    </lineage>
</organism>
<dbReference type="InterPro" id="IPR037224">
    <property type="entry name" value="PapC_N_sf"/>
</dbReference>
<keyword evidence="4" id="KW-1134">Transmembrane beta strand</keyword>
<protein>
    <submittedName>
        <fullName evidence="12">Fimbrial biogenesis outer membrane usher protein</fullName>
    </submittedName>
</protein>
<dbReference type="InterPro" id="IPR042186">
    <property type="entry name" value="FimD_plug_dom"/>
</dbReference>
<evidence type="ECO:0000256" key="8">
    <source>
        <dbReference type="ARBA" id="ARBA00023136"/>
    </source>
</evidence>
<evidence type="ECO:0000313" key="13">
    <source>
        <dbReference type="Proteomes" id="UP000612266"/>
    </source>
</evidence>
<accession>A0A8I0WLZ1</accession>
<reference evidence="12" key="1">
    <citation type="submission" date="2020-11" db="EMBL/GenBank/DDBJ databases">
        <title>Enhanced detection system for hospital associated transmission using whole genome sequencing surveillance.</title>
        <authorList>
            <person name="Harrison L.H."/>
            <person name="Van Tyne D."/>
            <person name="Marsh J.W."/>
            <person name="Griffith M.P."/>
            <person name="Snyder D.J."/>
            <person name="Cooper V.S."/>
            <person name="Mustapha M."/>
        </authorList>
    </citation>
    <scope>NUCLEOTIDE SEQUENCE</scope>
    <source>
        <strain evidence="12">PR00070</strain>
    </source>
</reference>
<evidence type="ECO:0000313" key="12">
    <source>
        <dbReference type="EMBL" id="MBG2913316.1"/>
    </source>
</evidence>
<keyword evidence="5" id="KW-1029">Fimbrium biogenesis</keyword>
<sequence>MIINHMKIKIAFFILISIYNKHSIAQDSSLSIYAHSFSNIDKETIKKLLENKKPEGFYHSIIHINNRKKTTKLLYFKSIENKLTPCLSVNDLISLGINIDFYSIKKEYQDIIPLSEHSINFKYSFSNQNLNLIIPQKALIKKENYITDKKDWDNGITALFSQYSYSIKHHQNKVLDQKLNLQTGLNFNAWRIRSQNSFYWNKNRYQSKLSSIYTYRQINSFSALFYGGKFSPTTRILPTDKIIGFQLISNNLISSNNLYANKPIIEGIADTEAQVVIKQGDKVIYESTVPPGPFIINSLPILGSEKLSLEVKEADGRIKISTHYFTSLPNQLNKGSYQYNFISGTLTNNSHKENSIFLLSEFSYGISQKITSYSAIKKRYDHMNYLSGLSLDLGIFGGLATDLSYENSRDKLKYQFRYQKSMSKTQTYFTSGISFYHYLDNFQKKDNVKRNYSVSISQNINDLGYLSFQYHEKTYENTSKKFELGTSFSSSINKINYNLKYDFKKNKSIFDHAFSLNLHMPLGNNSDDYHWFNNQTNYQNKKKNYINTTNIGGALLNYNLGYSVNYQHAYNGKRKSNHFSINTRYQNNYQSYTFNVNKMEDSYNYNASINGGIVFHSSGITLTPRLGRTFALINTQGISGIKTSFSTKAKTDIWGNLILNNITPYRINNIKLNATTLPQQAEAEIYSKNIIPTLGAVSKITFPIRIGYRVIFKSTTHLPFASTVTAFDKKNNIISHGLVSENNIIFLSGITENGLVKVKWGEDKQCQFNYEIDDNEKNTTLIKKEINCI</sequence>
<keyword evidence="3" id="KW-0813">Transport</keyword>
<dbReference type="InterPro" id="IPR043142">
    <property type="entry name" value="PapC-like_C_sf"/>
</dbReference>
<evidence type="ECO:0000256" key="3">
    <source>
        <dbReference type="ARBA" id="ARBA00022448"/>
    </source>
</evidence>
<evidence type="ECO:0000256" key="1">
    <source>
        <dbReference type="ARBA" id="ARBA00004571"/>
    </source>
</evidence>
<dbReference type="GO" id="GO:0009297">
    <property type="term" value="P:pilus assembly"/>
    <property type="evidence" value="ECO:0007669"/>
    <property type="project" value="InterPro"/>
</dbReference>
<comment type="caution">
    <text evidence="12">The sequence shown here is derived from an EMBL/GenBank/DDBJ whole genome shotgun (WGS) entry which is preliminary data.</text>
</comment>
<dbReference type="Gene3D" id="2.60.40.3110">
    <property type="match status" value="1"/>
</dbReference>
<dbReference type="Pfam" id="PF13954">
    <property type="entry name" value="PapC_N"/>
    <property type="match status" value="1"/>
</dbReference>
<evidence type="ECO:0000256" key="9">
    <source>
        <dbReference type="ARBA" id="ARBA00023237"/>
    </source>
</evidence>
<dbReference type="Gene3D" id="2.60.40.2610">
    <property type="entry name" value="Outer membrane usher protein FimD, plug domain"/>
    <property type="match status" value="1"/>
</dbReference>
<evidence type="ECO:0000259" key="10">
    <source>
        <dbReference type="Pfam" id="PF13953"/>
    </source>
</evidence>
<evidence type="ECO:0000256" key="6">
    <source>
        <dbReference type="ARBA" id="ARBA00022692"/>
    </source>
</evidence>
<dbReference type="EMBL" id="JADSJR010000003">
    <property type="protein sequence ID" value="MBG2913316.1"/>
    <property type="molecule type" value="Genomic_DNA"/>
</dbReference>
<comment type="similarity">
    <text evidence="2">Belongs to the fimbrial export usher family.</text>
</comment>
<feature type="domain" description="PapC-like C-terminal" evidence="10">
    <location>
        <begin position="717"/>
        <end position="772"/>
    </location>
</feature>
<dbReference type="Pfam" id="PF13953">
    <property type="entry name" value="PapC_C"/>
    <property type="match status" value="1"/>
</dbReference>
<name>A0A8I0WLZ1_9GAMM</name>
<evidence type="ECO:0000256" key="2">
    <source>
        <dbReference type="ARBA" id="ARBA00008064"/>
    </source>
</evidence>
<dbReference type="Gene3D" id="2.60.40.2070">
    <property type="match status" value="1"/>
</dbReference>
<dbReference type="PANTHER" id="PTHR30451">
    <property type="entry name" value="OUTER MEMBRANE USHER PROTEIN"/>
    <property type="match status" value="1"/>
</dbReference>
<dbReference type="GO" id="GO:0015473">
    <property type="term" value="F:fimbrial usher porin activity"/>
    <property type="evidence" value="ECO:0007669"/>
    <property type="project" value="InterPro"/>
</dbReference>
<dbReference type="InterPro" id="IPR000015">
    <property type="entry name" value="Fimb_usher"/>
</dbReference>
<evidence type="ECO:0000256" key="4">
    <source>
        <dbReference type="ARBA" id="ARBA00022452"/>
    </source>
</evidence>
<dbReference type="SUPFAM" id="SSF141729">
    <property type="entry name" value="FimD N-terminal domain-like"/>
    <property type="match status" value="1"/>
</dbReference>
<dbReference type="AlphaFoldDB" id="A0A8I0WLZ1"/>
<proteinExistence type="inferred from homology"/>
<dbReference type="PANTHER" id="PTHR30451:SF21">
    <property type="entry name" value="FIMBRIAL USHER DOMAIN-CONTAINING PROTEIN YDET-RELATED"/>
    <property type="match status" value="1"/>
</dbReference>
<gene>
    <name evidence="12" type="ORF">I4901_02915</name>
</gene>
<dbReference type="InterPro" id="IPR025885">
    <property type="entry name" value="PapC_N"/>
</dbReference>
<keyword evidence="8" id="KW-0472">Membrane</keyword>
<evidence type="ECO:0000256" key="5">
    <source>
        <dbReference type="ARBA" id="ARBA00022558"/>
    </source>
</evidence>
<dbReference type="Pfam" id="PF00577">
    <property type="entry name" value="Usher"/>
    <property type="match status" value="1"/>
</dbReference>
<keyword evidence="6" id="KW-0812">Transmembrane</keyword>
<feature type="domain" description="PapC N-terminal" evidence="11">
    <location>
        <begin position="51"/>
        <end position="166"/>
    </location>
</feature>
<evidence type="ECO:0000256" key="7">
    <source>
        <dbReference type="ARBA" id="ARBA00022729"/>
    </source>
</evidence>
<dbReference type="Proteomes" id="UP000612266">
    <property type="component" value="Unassembled WGS sequence"/>
</dbReference>